<dbReference type="RefSeq" id="WP_135484707.1">
    <property type="nucleotide sequence ID" value="NZ_SRMF01000012.1"/>
</dbReference>
<dbReference type="Gene3D" id="3.40.50.880">
    <property type="match status" value="1"/>
</dbReference>
<comment type="caution">
    <text evidence="1">The sequence shown here is derived from an EMBL/GenBank/DDBJ whole genome shotgun (WGS) entry which is preliminary data.</text>
</comment>
<keyword evidence="2" id="KW-1185">Reference proteome</keyword>
<reference evidence="1 2" key="1">
    <citation type="submission" date="2019-04" db="EMBL/GenBank/DDBJ databases">
        <title>Natronospirillum operosus gen. nov., sp. nov., a haloalkaliphilic satellite isolated from decaying biomass of laboratory culture of cyanobacterium Geitlerinema sp. and proposal of Natronospirillaceae fam. nov. and Saccharospirillaceae fam. nov.</title>
        <authorList>
            <person name="Kevbrin V."/>
            <person name="Boltyanskaya Y."/>
            <person name="Koziaeva V."/>
            <person name="Grouzdev D.S."/>
            <person name="Park M."/>
            <person name="Cho J."/>
        </authorList>
    </citation>
    <scope>NUCLEOTIDE SEQUENCE [LARGE SCALE GENOMIC DNA]</scope>
    <source>
        <strain evidence="1 2">G-116</strain>
    </source>
</reference>
<dbReference type="EMBL" id="SRMF01000012">
    <property type="protein sequence ID" value="TGG90619.1"/>
    <property type="molecule type" value="Genomic_DNA"/>
</dbReference>
<dbReference type="InterPro" id="IPR029062">
    <property type="entry name" value="Class_I_gatase-like"/>
</dbReference>
<evidence type="ECO:0000313" key="1">
    <source>
        <dbReference type="EMBL" id="TGG90619.1"/>
    </source>
</evidence>
<organism evidence="1 2">
    <name type="scientific">Natronospirillum operosum</name>
    <dbReference type="NCBI Taxonomy" id="2759953"/>
    <lineage>
        <taxon>Bacteria</taxon>
        <taxon>Pseudomonadati</taxon>
        <taxon>Pseudomonadota</taxon>
        <taxon>Gammaproteobacteria</taxon>
        <taxon>Oceanospirillales</taxon>
        <taxon>Natronospirillaceae</taxon>
        <taxon>Natronospirillum</taxon>
    </lineage>
</organism>
<proteinExistence type="predicted"/>
<dbReference type="AlphaFoldDB" id="A0A4Z0WBH0"/>
<dbReference type="Proteomes" id="UP000297475">
    <property type="component" value="Unassembled WGS sequence"/>
</dbReference>
<protein>
    <submittedName>
        <fullName evidence="1">Uncharacterized protein</fullName>
    </submittedName>
</protein>
<name>A0A4Z0WBH0_9GAMM</name>
<gene>
    <name evidence="1" type="ORF">E4656_18005</name>
</gene>
<evidence type="ECO:0000313" key="2">
    <source>
        <dbReference type="Proteomes" id="UP000297475"/>
    </source>
</evidence>
<sequence length="83" mass="9678">MHWRSEANFRQLFPGVRTDTRSVLADYGRIICTTSGAQTAYHLVLHLAERYGSRQLALTSAMKVRRKQVSEQYRDEIEQLYSD</sequence>
<accession>A0A4Z0WBH0</accession>
<dbReference type="OrthoDB" id="9803764at2"/>